<keyword evidence="3" id="KW-1185">Reference proteome</keyword>
<dbReference type="EMBL" id="JBHSWD010000001">
    <property type="protein sequence ID" value="MFC6590833.1"/>
    <property type="molecule type" value="Genomic_DNA"/>
</dbReference>
<keyword evidence="1" id="KW-0732">Signal</keyword>
<evidence type="ECO:0000313" key="3">
    <source>
        <dbReference type="Proteomes" id="UP001596297"/>
    </source>
</evidence>
<dbReference type="Proteomes" id="UP001596297">
    <property type="component" value="Unassembled WGS sequence"/>
</dbReference>
<dbReference type="PROSITE" id="PS51257">
    <property type="entry name" value="PROKAR_LIPOPROTEIN"/>
    <property type="match status" value="1"/>
</dbReference>
<protein>
    <recommendedName>
        <fullName evidence="4">Lipoprotein</fullName>
    </recommendedName>
</protein>
<reference evidence="3" key="1">
    <citation type="journal article" date="2019" name="Int. J. Syst. Evol. Microbiol.">
        <title>The Global Catalogue of Microorganisms (GCM) 10K type strain sequencing project: providing services to taxonomists for standard genome sequencing and annotation.</title>
        <authorList>
            <consortium name="The Broad Institute Genomics Platform"/>
            <consortium name="The Broad Institute Genome Sequencing Center for Infectious Disease"/>
            <person name="Wu L."/>
            <person name="Ma J."/>
        </authorList>
    </citation>
    <scope>NUCLEOTIDE SEQUENCE [LARGE SCALE GENOMIC DNA]</scope>
    <source>
        <strain evidence="3">CGMCC 1.15772</strain>
    </source>
</reference>
<feature type="chain" id="PRO_5046990177" description="Lipoprotein" evidence="1">
    <location>
        <begin position="28"/>
        <end position="138"/>
    </location>
</feature>
<evidence type="ECO:0000256" key="1">
    <source>
        <dbReference type="SAM" id="SignalP"/>
    </source>
</evidence>
<evidence type="ECO:0008006" key="4">
    <source>
        <dbReference type="Google" id="ProtNLM"/>
    </source>
</evidence>
<organism evidence="2 3">
    <name type="scientific">Deinococcus lacus</name>
    <dbReference type="NCBI Taxonomy" id="392561"/>
    <lineage>
        <taxon>Bacteria</taxon>
        <taxon>Thermotogati</taxon>
        <taxon>Deinococcota</taxon>
        <taxon>Deinococci</taxon>
        <taxon>Deinococcales</taxon>
        <taxon>Deinococcaceae</taxon>
        <taxon>Deinococcus</taxon>
    </lineage>
</organism>
<feature type="signal peptide" evidence="1">
    <location>
        <begin position="1"/>
        <end position="27"/>
    </location>
</feature>
<sequence>MRRALAALLVAASLAACGNLSSVQPTAGELLGAPVSLNMGGRSVALDAAATLRGERLSVAVRLPARAALQVREVYVVTQGGVWRGQVSATGRSGASLQASASGPARGLRPGEAVQVVARVEAQGKSWWVRDAAARVGR</sequence>
<comment type="caution">
    <text evidence="2">The sequence shown here is derived from an EMBL/GenBank/DDBJ whole genome shotgun (WGS) entry which is preliminary data.</text>
</comment>
<name>A0ABW1Y965_9DEIO</name>
<dbReference type="RefSeq" id="WP_380081840.1">
    <property type="nucleotide sequence ID" value="NZ_JBHSWD010000001.1"/>
</dbReference>
<evidence type="ECO:0000313" key="2">
    <source>
        <dbReference type="EMBL" id="MFC6590833.1"/>
    </source>
</evidence>
<accession>A0ABW1Y965</accession>
<gene>
    <name evidence="2" type="ORF">ACFP81_01470</name>
</gene>
<proteinExistence type="predicted"/>